<keyword evidence="1" id="KW-1133">Transmembrane helix</keyword>
<dbReference type="RefSeq" id="WP_054671692.1">
    <property type="nucleotide sequence ID" value="NZ_AYZR01000004.1"/>
</dbReference>
<keyword evidence="3" id="KW-1185">Reference proteome</keyword>
<organism evidence="2 3">
    <name type="scientific">Lentilactobacillus senioris DSM 24302 = JCM 17472</name>
    <dbReference type="NCBI Taxonomy" id="1423802"/>
    <lineage>
        <taxon>Bacteria</taxon>
        <taxon>Bacillati</taxon>
        <taxon>Bacillota</taxon>
        <taxon>Bacilli</taxon>
        <taxon>Lactobacillales</taxon>
        <taxon>Lactobacillaceae</taxon>
        <taxon>Lentilactobacillus</taxon>
    </lineage>
</organism>
<keyword evidence="1" id="KW-0472">Membrane</keyword>
<dbReference type="Proteomes" id="UP000051256">
    <property type="component" value="Unassembled WGS sequence"/>
</dbReference>
<dbReference type="EMBL" id="AYZR01000004">
    <property type="protein sequence ID" value="KRM94603.1"/>
    <property type="molecule type" value="Genomic_DNA"/>
</dbReference>
<evidence type="ECO:0000256" key="1">
    <source>
        <dbReference type="SAM" id="Phobius"/>
    </source>
</evidence>
<keyword evidence="1" id="KW-0812">Transmembrane</keyword>
<comment type="caution">
    <text evidence="2">The sequence shown here is derived from an EMBL/GenBank/DDBJ whole genome shotgun (WGS) entry which is preliminary data.</text>
</comment>
<dbReference type="PATRIC" id="fig|1423802.4.peg.1583"/>
<dbReference type="AlphaFoldDB" id="A0A0R2D299"/>
<evidence type="ECO:0000313" key="2">
    <source>
        <dbReference type="EMBL" id="KRM94603.1"/>
    </source>
</evidence>
<accession>A0A0R2D299</accession>
<proteinExistence type="predicted"/>
<protein>
    <submittedName>
        <fullName evidence="2">Uncharacterized protein</fullName>
    </submittedName>
</protein>
<evidence type="ECO:0000313" key="3">
    <source>
        <dbReference type="Proteomes" id="UP000051256"/>
    </source>
</evidence>
<gene>
    <name evidence="2" type="ORF">FC56_GL001562</name>
</gene>
<sequence>MGFSPKLILADICLIISILLAWYIQRSESTTTIRVLLIIVAVICLGISIWINFANARDKRKSK</sequence>
<name>A0A0R2D299_9LACO</name>
<reference evidence="2 3" key="1">
    <citation type="journal article" date="2015" name="Genome Announc.">
        <title>Expanding the biotechnology potential of lactobacilli through comparative genomics of 213 strains and associated genera.</title>
        <authorList>
            <person name="Sun Z."/>
            <person name="Harris H.M."/>
            <person name="McCann A."/>
            <person name="Guo C."/>
            <person name="Argimon S."/>
            <person name="Zhang W."/>
            <person name="Yang X."/>
            <person name="Jeffery I.B."/>
            <person name="Cooney J.C."/>
            <person name="Kagawa T.F."/>
            <person name="Liu W."/>
            <person name="Song Y."/>
            <person name="Salvetti E."/>
            <person name="Wrobel A."/>
            <person name="Rasinkangas P."/>
            <person name="Parkhill J."/>
            <person name="Rea M.C."/>
            <person name="O'Sullivan O."/>
            <person name="Ritari J."/>
            <person name="Douillard F.P."/>
            <person name="Paul Ross R."/>
            <person name="Yang R."/>
            <person name="Briner A.E."/>
            <person name="Felis G.E."/>
            <person name="de Vos W.M."/>
            <person name="Barrangou R."/>
            <person name="Klaenhammer T.R."/>
            <person name="Caufield P.W."/>
            <person name="Cui Y."/>
            <person name="Zhang H."/>
            <person name="O'Toole P.W."/>
        </authorList>
    </citation>
    <scope>NUCLEOTIDE SEQUENCE [LARGE SCALE GENOMIC DNA]</scope>
    <source>
        <strain evidence="2 3">DSM 24302</strain>
    </source>
</reference>
<feature type="transmembrane region" description="Helical" evidence="1">
    <location>
        <begin position="31"/>
        <end position="53"/>
    </location>
</feature>
<feature type="transmembrane region" description="Helical" evidence="1">
    <location>
        <begin position="7"/>
        <end position="25"/>
    </location>
</feature>